<dbReference type="InterPro" id="IPR018391">
    <property type="entry name" value="PQQ_b-propeller_rpt"/>
</dbReference>
<dbReference type="PANTHER" id="PTHR34512:SF30">
    <property type="entry name" value="OUTER MEMBRANE PROTEIN ASSEMBLY FACTOR BAMB"/>
    <property type="match status" value="1"/>
</dbReference>
<dbReference type="InterPro" id="IPR015943">
    <property type="entry name" value="WD40/YVTN_repeat-like_dom_sf"/>
</dbReference>
<accession>A0A8J8GH75</accession>
<evidence type="ECO:0000313" key="4">
    <source>
        <dbReference type="Proteomes" id="UP000728647"/>
    </source>
</evidence>
<dbReference type="Gene3D" id="2.130.10.10">
    <property type="entry name" value="YVTN repeat-like/Quinoprotein amine dehydrogenase"/>
    <property type="match status" value="1"/>
</dbReference>
<dbReference type="AlphaFoldDB" id="A0A8J8GH75"/>
<dbReference type="InterPro" id="IPR011047">
    <property type="entry name" value="Quinoprotein_ADH-like_sf"/>
</dbReference>
<gene>
    <name evidence="3" type="ORF">HT576_01020</name>
</gene>
<evidence type="ECO:0000259" key="2">
    <source>
        <dbReference type="Pfam" id="PF13360"/>
    </source>
</evidence>
<feature type="compositionally biased region" description="Acidic residues" evidence="1">
    <location>
        <begin position="461"/>
        <end position="473"/>
    </location>
</feature>
<evidence type="ECO:0000256" key="1">
    <source>
        <dbReference type="SAM" id="MobiDB-lite"/>
    </source>
</evidence>
<organism evidence="3 4">
    <name type="scientific">Haloterrigena gelatinilytica</name>
    <dbReference type="NCBI Taxonomy" id="2741724"/>
    <lineage>
        <taxon>Archaea</taxon>
        <taxon>Methanobacteriati</taxon>
        <taxon>Methanobacteriota</taxon>
        <taxon>Stenosarchaea group</taxon>
        <taxon>Halobacteria</taxon>
        <taxon>Halobacteriales</taxon>
        <taxon>Natrialbaceae</taxon>
        <taxon>Haloterrigena</taxon>
    </lineage>
</organism>
<dbReference type="OrthoDB" id="136681at2157"/>
<feature type="domain" description="Pyrrolo-quinoline quinone repeat" evidence="2">
    <location>
        <begin position="312"/>
        <end position="396"/>
    </location>
</feature>
<feature type="compositionally biased region" description="Acidic residues" evidence="1">
    <location>
        <begin position="490"/>
        <end position="504"/>
    </location>
</feature>
<feature type="region of interest" description="Disordered" evidence="1">
    <location>
        <begin position="396"/>
        <end position="548"/>
    </location>
</feature>
<dbReference type="SMART" id="SM00564">
    <property type="entry name" value="PQQ"/>
    <property type="match status" value="5"/>
</dbReference>
<feature type="compositionally biased region" description="Acidic residues" evidence="1">
    <location>
        <begin position="513"/>
        <end position="536"/>
    </location>
</feature>
<feature type="region of interest" description="Disordered" evidence="1">
    <location>
        <begin position="27"/>
        <end position="49"/>
    </location>
</feature>
<feature type="domain" description="Pyrrolo-quinoline quinone repeat" evidence="2">
    <location>
        <begin position="76"/>
        <end position="273"/>
    </location>
</feature>
<dbReference type="PANTHER" id="PTHR34512">
    <property type="entry name" value="CELL SURFACE PROTEIN"/>
    <property type="match status" value="1"/>
</dbReference>
<dbReference type="EMBL" id="JABURA010000001">
    <property type="protein sequence ID" value="NUB89616.1"/>
    <property type="molecule type" value="Genomic_DNA"/>
</dbReference>
<reference evidence="3" key="1">
    <citation type="submission" date="2020-06" db="EMBL/GenBank/DDBJ databases">
        <title>Haloterrigena sp. nov., an extremely halophilic archaeon isolated from a saline sediment.</title>
        <authorList>
            <person name="Liu B.-B."/>
        </authorList>
    </citation>
    <scope>NUCLEOTIDE SEQUENCE</scope>
    <source>
        <strain evidence="3">SYSU A121-1</strain>
    </source>
</reference>
<name>A0A8J8GH75_9EURY</name>
<protein>
    <submittedName>
        <fullName evidence="3">PQQ-binding-like beta-propeller repeat protein</fullName>
    </submittedName>
</protein>
<dbReference type="Proteomes" id="UP000728647">
    <property type="component" value="Unassembled WGS sequence"/>
</dbReference>
<dbReference type="InterPro" id="IPR002372">
    <property type="entry name" value="PQQ_rpt_dom"/>
</dbReference>
<dbReference type="Gene3D" id="2.40.128.630">
    <property type="match status" value="1"/>
</dbReference>
<sequence length="569" mass="59765">MEEWHRRSVLATGAALSVGGLASIGVGASETDDLPNPELDPNPEMADEDWASYRGDAGHARFIPDGYEFDGDLEAAWTVDHDGSVAVADDTVYTTTADGVVALDAADGSLVWENTDVDAGDPAVAGEMVYLNGGDIVAIDREDGSVRWESDLDPGERTSSHTVAYDGVFVVVDGTLYALEADDGSVRWQRDTAVVESRNGDEQESEFTPGTAAMNGVVYAETQYGVLAFDPATGETIWQTWHWTGGDALYATETAVLADLPGEELPFYDAQTGSGLGLVGPYSTGTLGNESVLSAGDYGYGSTSIHGDEYDWELDVTYTYGQAVISGETVYVYFWADAHNYGDRDYDQKLVALDKRDGSEKWTLSKDDAPVGHIRAISGETIYVDHDGELVALREETDADEDGADEDGANGDDEQDDGTEDGDADESDDSDSDDDGRGDADDDGSSGDENTSDNESSNDGGADDESSTDDSADDGSRNESGSSDDGNAGSDDDGSLEDDGDAGSDGENTGTADETENETTDGGDGDDGEDGDDGADDGVPGFTTGTGLVSGALGLEWLRRRVDADEPAE</sequence>
<comment type="caution">
    <text evidence="3">The sequence shown here is derived from an EMBL/GenBank/DDBJ whole genome shotgun (WGS) entry which is preliminary data.</text>
</comment>
<evidence type="ECO:0000313" key="3">
    <source>
        <dbReference type="EMBL" id="NUB89616.1"/>
    </source>
</evidence>
<feature type="compositionally biased region" description="Acidic residues" evidence="1">
    <location>
        <begin position="397"/>
        <end position="452"/>
    </location>
</feature>
<dbReference type="SUPFAM" id="SSF50998">
    <property type="entry name" value="Quinoprotein alcohol dehydrogenase-like"/>
    <property type="match status" value="1"/>
</dbReference>
<dbReference type="Pfam" id="PF13360">
    <property type="entry name" value="PQQ_2"/>
    <property type="match status" value="2"/>
</dbReference>
<feature type="compositionally biased region" description="Low complexity" evidence="1">
    <location>
        <begin position="480"/>
        <end position="489"/>
    </location>
</feature>
<proteinExistence type="predicted"/>